<protein>
    <submittedName>
        <fullName evidence="1">Uncharacterized protein</fullName>
    </submittedName>
</protein>
<comment type="caution">
    <text evidence="1">The sequence shown here is derived from an EMBL/GenBank/DDBJ whole genome shotgun (WGS) entry which is preliminary data.</text>
</comment>
<reference evidence="1" key="1">
    <citation type="submission" date="2022-07" db="EMBL/GenBank/DDBJ databases">
        <title>Phylogenomic reconstructions and comparative analyses of Kickxellomycotina fungi.</title>
        <authorList>
            <person name="Reynolds N.K."/>
            <person name="Stajich J.E."/>
            <person name="Barry K."/>
            <person name="Grigoriev I.V."/>
            <person name="Crous P."/>
            <person name="Smith M.E."/>
        </authorList>
    </citation>
    <scope>NUCLEOTIDE SEQUENCE</scope>
    <source>
        <strain evidence="1">CBS 109366</strain>
    </source>
</reference>
<accession>A0ACC1K0Z8</accession>
<sequence length="1212" mass="130474">MDKLGEFVDGLQALLDRPHPPQDDVLRVIQSTQREFLASALAAATVAWPTRTHLELVKMAIGMPIPEPARAAVMADPTTSHEAAPFFAADYFDRVQQQLLSMSPQQLADSDGSWVRNVGFSIEATLMQAVRRMDELERLEESAQGAPELGYMRQYCAHVLGAGTLAARDWEAVARTASVVFYILPSTARPLVGGPALPSEDLPDMGDGQGDPPAGGTAALYSSWLAIVSQMIENHGPALCRRLPTVIEDPATRQFRWGIPTLHAVAATEVLRNIVLRRTLLAGCPQPAAAADDEQRLEQLEQSVLASIISKDASAVYGMMSELHRPLQMLHSCTRGPPQPAPAPGTPDCVALSLQRACHGLAPILGFDEQALMQAMDMAKLRECLADMKSTVLRLFHAPLYGRYPHAAGARPAYAESLLLRTATTLFNADQPWGDAMAALAPAAIPAISQATVAQLTRALRITAAAFDALSLCTVSPASGAVAPGHAWQRTATARLLEQPFMCPPGAETAALAVEWVSDFVRFGCERLAPPLLRAHCAAMLDHVLALDVDSAGIGRVVGLLESMAPAAWRLLAATRFVPPSGTGAGPPATAMSVLWSCAQRLRGPEAHGDGEPDAGRWQLALALSCPDGPFLAYAVMALCAAPARQLVQADPRGAYSVQLNRQGTDVLHTLERALGADGLQAWPDEALLFVPPLYAGRDGSDQAALWAQAQLPHAIQLLSGSSLEDWAQLLGLAAPAALPFSESDMRMVACLVRDYARGAKDMFALLPRLLEEPEEPGTAGAENPFAVPHILTRLPPIETATNSNACDIDSAVRQWRRCVASLPFAESRKHIQALVSSCYLSNSKHYLEAVIVRFMEAEPAVGVELVVGSIADHMWKSQIVYARRASPFYAIRDMFAAVSPPRHGASAAADAGAPTDNRRVDDLAARLARSHKEPVFNAVVGGKVRPRSQAVDGSGSGQVLTTAEQESAVAAAVATPHAAAPHRASGGETEPTVRCPAACLRILLLLTDLCYGNSLRETPIHMWLTDCLSSAPASLQSEYFERAIGQPAPNFSHSLPLEPDWHKKVKGTVSLWANDRRMETRPLVRAACAGVMRHVLSDGARSWKDRWEEWRPILHDTLYVYFTRPNPSPAQIEIVRSMVAVPLAPATEAGRRTDLAAAFKDHPLQLLTDMLVPAKEHGRLAFADSRDWFLVHVVPQLLATMADSDAARDIL</sequence>
<dbReference type="Proteomes" id="UP001140234">
    <property type="component" value="Unassembled WGS sequence"/>
</dbReference>
<name>A0ACC1K0Z8_9FUNG</name>
<evidence type="ECO:0000313" key="1">
    <source>
        <dbReference type="EMBL" id="KAJ2771382.1"/>
    </source>
</evidence>
<proteinExistence type="predicted"/>
<organism evidence="1 2">
    <name type="scientific">Coemansia nantahalensis</name>
    <dbReference type="NCBI Taxonomy" id="2789366"/>
    <lineage>
        <taxon>Eukaryota</taxon>
        <taxon>Fungi</taxon>
        <taxon>Fungi incertae sedis</taxon>
        <taxon>Zoopagomycota</taxon>
        <taxon>Kickxellomycotina</taxon>
        <taxon>Kickxellomycetes</taxon>
        <taxon>Kickxellales</taxon>
        <taxon>Kickxellaceae</taxon>
        <taxon>Coemansia</taxon>
    </lineage>
</organism>
<gene>
    <name evidence="1" type="ORF">IWQ57_002237</name>
</gene>
<keyword evidence="2" id="KW-1185">Reference proteome</keyword>
<dbReference type="EMBL" id="JANBUJ010000546">
    <property type="protein sequence ID" value="KAJ2771382.1"/>
    <property type="molecule type" value="Genomic_DNA"/>
</dbReference>
<evidence type="ECO:0000313" key="2">
    <source>
        <dbReference type="Proteomes" id="UP001140234"/>
    </source>
</evidence>
<feature type="non-terminal residue" evidence="1">
    <location>
        <position position="1212"/>
    </location>
</feature>